<evidence type="ECO:0000256" key="1">
    <source>
        <dbReference type="SAM" id="MobiDB-lite"/>
    </source>
</evidence>
<feature type="compositionally biased region" description="Pro residues" evidence="1">
    <location>
        <begin position="106"/>
        <end position="117"/>
    </location>
</feature>
<dbReference type="AlphaFoldDB" id="A0A0A0KCP3"/>
<reference evidence="2 3" key="1">
    <citation type="journal article" date="2009" name="Nat. Genet.">
        <title>The genome of the cucumber, Cucumis sativus L.</title>
        <authorList>
            <person name="Huang S."/>
            <person name="Li R."/>
            <person name="Zhang Z."/>
            <person name="Li L."/>
            <person name="Gu X."/>
            <person name="Fan W."/>
            <person name="Lucas W.J."/>
            <person name="Wang X."/>
            <person name="Xie B."/>
            <person name="Ni P."/>
            <person name="Ren Y."/>
            <person name="Zhu H."/>
            <person name="Li J."/>
            <person name="Lin K."/>
            <person name="Jin W."/>
            <person name="Fei Z."/>
            <person name="Li G."/>
            <person name="Staub J."/>
            <person name="Kilian A."/>
            <person name="van der Vossen E.A."/>
            <person name="Wu Y."/>
            <person name="Guo J."/>
            <person name="He J."/>
            <person name="Jia Z."/>
            <person name="Ren Y."/>
            <person name="Tian G."/>
            <person name="Lu Y."/>
            <person name="Ruan J."/>
            <person name="Qian W."/>
            <person name="Wang M."/>
            <person name="Huang Q."/>
            <person name="Li B."/>
            <person name="Xuan Z."/>
            <person name="Cao J."/>
            <person name="Asan"/>
            <person name="Wu Z."/>
            <person name="Zhang J."/>
            <person name="Cai Q."/>
            <person name="Bai Y."/>
            <person name="Zhao B."/>
            <person name="Han Y."/>
            <person name="Li Y."/>
            <person name="Li X."/>
            <person name="Wang S."/>
            <person name="Shi Q."/>
            <person name="Liu S."/>
            <person name="Cho W.K."/>
            <person name="Kim J.Y."/>
            <person name="Xu Y."/>
            <person name="Heller-Uszynska K."/>
            <person name="Miao H."/>
            <person name="Cheng Z."/>
            <person name="Zhang S."/>
            <person name="Wu J."/>
            <person name="Yang Y."/>
            <person name="Kang H."/>
            <person name="Li M."/>
            <person name="Liang H."/>
            <person name="Ren X."/>
            <person name="Shi Z."/>
            <person name="Wen M."/>
            <person name="Jian M."/>
            <person name="Yang H."/>
            <person name="Zhang G."/>
            <person name="Yang Z."/>
            <person name="Chen R."/>
            <person name="Liu S."/>
            <person name="Li J."/>
            <person name="Ma L."/>
            <person name="Liu H."/>
            <person name="Zhou Y."/>
            <person name="Zhao J."/>
            <person name="Fang X."/>
            <person name="Li G."/>
            <person name="Fang L."/>
            <person name="Li Y."/>
            <person name="Liu D."/>
            <person name="Zheng H."/>
            <person name="Zhang Y."/>
            <person name="Qin N."/>
            <person name="Li Z."/>
            <person name="Yang G."/>
            <person name="Yang S."/>
            <person name="Bolund L."/>
            <person name="Kristiansen K."/>
            <person name="Zheng H."/>
            <person name="Li S."/>
            <person name="Zhang X."/>
            <person name="Yang H."/>
            <person name="Wang J."/>
            <person name="Sun R."/>
            <person name="Zhang B."/>
            <person name="Jiang S."/>
            <person name="Wang J."/>
            <person name="Du Y."/>
            <person name="Li S."/>
        </authorList>
    </citation>
    <scope>NUCLEOTIDE SEQUENCE [LARGE SCALE GENOMIC DNA]</scope>
    <source>
        <strain evidence="3">cv. 9930</strain>
    </source>
</reference>
<feature type="region of interest" description="Disordered" evidence="1">
    <location>
        <begin position="106"/>
        <end position="145"/>
    </location>
</feature>
<evidence type="ECO:0000313" key="2">
    <source>
        <dbReference type="EMBL" id="KGN47475.1"/>
    </source>
</evidence>
<dbReference type="Gramene" id="KGN47475">
    <property type="protein sequence ID" value="KGN47475"/>
    <property type="gene ID" value="Csa_6G338070"/>
</dbReference>
<reference evidence="2 3" key="4">
    <citation type="journal article" date="2011" name="BMC Genomics">
        <title>RNA-Seq improves annotation of protein-coding genes in the cucumber genome.</title>
        <authorList>
            <person name="Li Z."/>
            <person name="Zhang Z."/>
            <person name="Yan P."/>
            <person name="Huang S."/>
            <person name="Fei Z."/>
            <person name="Lin K."/>
        </authorList>
    </citation>
    <scope>NUCLEOTIDE SEQUENCE [LARGE SCALE GENOMIC DNA]</scope>
    <source>
        <strain evidence="3">cv. 9930</strain>
    </source>
</reference>
<proteinExistence type="predicted"/>
<feature type="compositionally biased region" description="Polar residues" evidence="1">
    <location>
        <begin position="119"/>
        <end position="134"/>
    </location>
</feature>
<dbReference type="EMBL" id="CM002927">
    <property type="protein sequence ID" value="KGN47475.1"/>
    <property type="molecule type" value="Genomic_DNA"/>
</dbReference>
<dbReference type="Proteomes" id="UP000029981">
    <property type="component" value="Chromosome 6"/>
</dbReference>
<name>A0A0A0KCP3_CUCSA</name>
<dbReference type="GO" id="GO:0005634">
    <property type="term" value="C:nucleus"/>
    <property type="evidence" value="ECO:0000318"/>
    <property type="project" value="GO_Central"/>
</dbReference>
<reference evidence="2 3" key="2">
    <citation type="journal article" date="2009" name="PLoS ONE">
        <title>An integrated genetic and cytogenetic map of the cucumber genome.</title>
        <authorList>
            <person name="Ren Y."/>
            <person name="Zhang Z."/>
            <person name="Liu J."/>
            <person name="Staub J.E."/>
            <person name="Han Y."/>
            <person name="Cheng Z."/>
            <person name="Li X."/>
            <person name="Lu J."/>
            <person name="Miao H."/>
            <person name="Kang H."/>
            <person name="Xie B."/>
            <person name="Gu X."/>
            <person name="Wang X."/>
            <person name="Du Y."/>
            <person name="Jin W."/>
            <person name="Huang S."/>
        </authorList>
    </citation>
    <scope>NUCLEOTIDE SEQUENCE [LARGE SCALE GENOMIC DNA]</scope>
    <source>
        <strain evidence="3">cv. 9930</strain>
    </source>
</reference>
<feature type="compositionally biased region" description="Pro residues" evidence="1">
    <location>
        <begin position="135"/>
        <end position="145"/>
    </location>
</feature>
<keyword evidence="3" id="KW-1185">Reference proteome</keyword>
<reference evidence="2 3" key="3">
    <citation type="journal article" date="2010" name="BMC Genomics">
        <title>Transcriptome sequencing and comparative analysis of cucumber flowers with different sex types.</title>
        <authorList>
            <person name="Guo S."/>
            <person name="Zheng Y."/>
            <person name="Joung J.G."/>
            <person name="Liu S."/>
            <person name="Zhang Z."/>
            <person name="Crasta O.R."/>
            <person name="Sobral B.W."/>
            <person name="Xu Y."/>
            <person name="Huang S."/>
            <person name="Fei Z."/>
        </authorList>
    </citation>
    <scope>NUCLEOTIDE SEQUENCE [LARGE SCALE GENOMIC DNA]</scope>
    <source>
        <strain evidence="3">cv. 9930</strain>
    </source>
</reference>
<evidence type="ECO:0000313" key="3">
    <source>
        <dbReference type="Proteomes" id="UP000029981"/>
    </source>
</evidence>
<organism evidence="2 3">
    <name type="scientific">Cucumis sativus</name>
    <name type="common">Cucumber</name>
    <dbReference type="NCBI Taxonomy" id="3659"/>
    <lineage>
        <taxon>Eukaryota</taxon>
        <taxon>Viridiplantae</taxon>
        <taxon>Streptophyta</taxon>
        <taxon>Embryophyta</taxon>
        <taxon>Tracheophyta</taxon>
        <taxon>Spermatophyta</taxon>
        <taxon>Magnoliopsida</taxon>
        <taxon>eudicotyledons</taxon>
        <taxon>Gunneridae</taxon>
        <taxon>Pentapetalae</taxon>
        <taxon>rosids</taxon>
        <taxon>fabids</taxon>
        <taxon>Cucurbitales</taxon>
        <taxon>Cucurbitaceae</taxon>
        <taxon>Benincaseae</taxon>
        <taxon>Cucumis</taxon>
    </lineage>
</organism>
<gene>
    <name evidence="2" type="ORF">Csa_6G338070</name>
</gene>
<sequence length="145" mass="16440">MSYPGREGRKQVLQISKDSQTIKKPPLAPVIRYKYEMDPKIINVKTSVDFTYIVQLLTGDPNHPPPIYPCNCHQRRLHLSPPPNDFTPPPALPLYSLLNPPSLPPPSAPNFKVPPSPFRTLNTEIPPRFNSTPQFYPPNHFPPNN</sequence>
<protein>
    <submittedName>
        <fullName evidence="2">Uncharacterized protein</fullName>
    </submittedName>
</protein>
<accession>A0A0A0KCP3</accession>